<protein>
    <submittedName>
        <fullName evidence="5">SWIM-type domain-containing protein</fullName>
    </submittedName>
</protein>
<organism evidence="4 5">
    <name type="scientific">Romanomermis culicivorax</name>
    <name type="common">Nematode worm</name>
    <dbReference type="NCBI Taxonomy" id="13658"/>
    <lineage>
        <taxon>Eukaryota</taxon>
        <taxon>Metazoa</taxon>
        <taxon>Ecdysozoa</taxon>
        <taxon>Nematoda</taxon>
        <taxon>Enoplea</taxon>
        <taxon>Dorylaimia</taxon>
        <taxon>Mermithida</taxon>
        <taxon>Mermithoidea</taxon>
        <taxon>Mermithidae</taxon>
        <taxon>Romanomermis</taxon>
    </lineage>
</organism>
<accession>A0A915HEU7</accession>
<proteinExistence type="predicted"/>
<keyword evidence="1" id="KW-0862">Zinc</keyword>
<name>A0A915HEU7_ROMCU</name>
<feature type="region of interest" description="Disordered" evidence="2">
    <location>
        <begin position="1"/>
        <end position="52"/>
    </location>
</feature>
<dbReference type="GO" id="GO:0008270">
    <property type="term" value="F:zinc ion binding"/>
    <property type="evidence" value="ECO:0007669"/>
    <property type="project" value="UniProtKB-KW"/>
</dbReference>
<dbReference type="AlphaFoldDB" id="A0A915HEU7"/>
<keyword evidence="1" id="KW-0479">Metal-binding</keyword>
<dbReference type="PROSITE" id="PS50966">
    <property type="entry name" value="ZF_SWIM"/>
    <property type="match status" value="1"/>
</dbReference>
<dbReference type="InterPro" id="IPR007527">
    <property type="entry name" value="Znf_SWIM"/>
</dbReference>
<dbReference type="WBParaSite" id="nRc.2.0.1.t00587-RA">
    <property type="protein sequence ID" value="nRc.2.0.1.t00587-RA"/>
    <property type="gene ID" value="nRc.2.0.1.g00587"/>
</dbReference>
<dbReference type="Proteomes" id="UP000887565">
    <property type="component" value="Unplaced"/>
</dbReference>
<evidence type="ECO:0000256" key="1">
    <source>
        <dbReference type="PROSITE-ProRule" id="PRU00325"/>
    </source>
</evidence>
<keyword evidence="4" id="KW-1185">Reference proteome</keyword>
<evidence type="ECO:0000313" key="5">
    <source>
        <dbReference type="WBParaSite" id="nRc.2.0.1.t00587-RA"/>
    </source>
</evidence>
<evidence type="ECO:0000256" key="2">
    <source>
        <dbReference type="SAM" id="MobiDB-lite"/>
    </source>
</evidence>
<reference evidence="5" key="1">
    <citation type="submission" date="2022-11" db="UniProtKB">
        <authorList>
            <consortium name="WormBaseParasite"/>
        </authorList>
    </citation>
    <scope>IDENTIFICATION</scope>
</reference>
<feature type="domain" description="SWIM-type" evidence="3">
    <location>
        <begin position="146"/>
        <end position="173"/>
    </location>
</feature>
<evidence type="ECO:0000313" key="4">
    <source>
        <dbReference type="Proteomes" id="UP000887565"/>
    </source>
</evidence>
<sequence>MDSDDIQYHSDDDFKPTPGLPLQVENPKDDLPKIESNATSSETEEMPASGCSIPVMKNKQSRLKPGDLDRLIASANAGRLIDKPSPCPKGGDVYLLPYSRKEDNGKLQIRYTKQIPANEGCHLQFKYLHSREQTPCFNVPENGNVYLVRFNPTSCSCSDKACAHLIAAHLSCNLPVTMDLQRLINNNLSNLEAEEDEDIIGSLSDVEDEALLDLPMELSMLKKSLTLALQHKFREAALEWVNYLCFHKNVVEEKKITKDSSGTKIDLYGAANEYHLLSVIVYIPNHFACILLQPGTSSKEYFLCDDLQERMEWTPAKETSLCYQRNNHPGLFPSFTLDMVKYVTQRFFLQSGPTRTTRHFARISGFLAKKLGAMTSVVKPSSFSLLSL</sequence>
<evidence type="ECO:0000259" key="3">
    <source>
        <dbReference type="PROSITE" id="PS50966"/>
    </source>
</evidence>
<feature type="compositionally biased region" description="Basic and acidic residues" evidence="2">
    <location>
        <begin position="1"/>
        <end position="15"/>
    </location>
</feature>
<keyword evidence="1" id="KW-0863">Zinc-finger</keyword>